<dbReference type="GeneID" id="92180844"/>
<keyword evidence="3" id="KW-1185">Reference proteome</keyword>
<dbReference type="KEGG" id="kne:92180844"/>
<sequence>MTTPAALSFAGLSALTAVIFIIWHTWHYDKWRCLLFTKDDWFRAMMCHILVWSIILFFTYAWLSVHVAYTEYWVYIPQIDKTIVSPWQLWSQRNQDIWRGALYIMSVGWGLLQGVHLEEFLYWGYLMRSIQTPGGPKTSWLRSG</sequence>
<reference evidence="2 3" key="1">
    <citation type="journal article" date="2024" name="bioRxiv">
        <title>Comparative genomics of Cryptococcus and Kwoniella reveals pathogenesis evolution and contrasting karyotype dynamics via intercentromeric recombination or chromosome fusion.</title>
        <authorList>
            <person name="Coelho M.A."/>
            <person name="David-Palma M."/>
            <person name="Shea T."/>
            <person name="Bowers K."/>
            <person name="McGinley-Smith S."/>
            <person name="Mohammad A.W."/>
            <person name="Gnirke A."/>
            <person name="Yurkov A.M."/>
            <person name="Nowrousian M."/>
            <person name="Sun S."/>
            <person name="Cuomo C.A."/>
            <person name="Heitman J."/>
        </authorList>
    </citation>
    <scope>NUCLEOTIDE SEQUENCE [LARGE SCALE GENOMIC DNA]</scope>
    <source>
        <strain evidence="2 3">CBS 13917</strain>
    </source>
</reference>
<dbReference type="RefSeq" id="XP_066803085.1">
    <property type="nucleotide sequence ID" value="XM_066946693.1"/>
</dbReference>
<accession>A0AAW0YZF9</accession>
<comment type="caution">
    <text evidence="2">The sequence shown here is derived from an EMBL/GenBank/DDBJ whole genome shotgun (WGS) entry which is preliminary data.</text>
</comment>
<proteinExistence type="predicted"/>
<dbReference type="AlphaFoldDB" id="A0AAW0YZF9"/>
<evidence type="ECO:0000313" key="2">
    <source>
        <dbReference type="EMBL" id="KAK8854847.1"/>
    </source>
</evidence>
<feature type="transmembrane region" description="Helical" evidence="1">
    <location>
        <begin position="44"/>
        <end position="63"/>
    </location>
</feature>
<organism evidence="2 3">
    <name type="scientific">Kwoniella newhampshirensis</name>
    <dbReference type="NCBI Taxonomy" id="1651941"/>
    <lineage>
        <taxon>Eukaryota</taxon>
        <taxon>Fungi</taxon>
        <taxon>Dikarya</taxon>
        <taxon>Basidiomycota</taxon>
        <taxon>Agaricomycotina</taxon>
        <taxon>Tremellomycetes</taxon>
        <taxon>Tremellales</taxon>
        <taxon>Cryptococcaceae</taxon>
        <taxon>Kwoniella</taxon>
    </lineage>
</organism>
<keyword evidence="1" id="KW-0472">Membrane</keyword>
<dbReference type="Proteomes" id="UP001388673">
    <property type="component" value="Unassembled WGS sequence"/>
</dbReference>
<evidence type="ECO:0000313" key="3">
    <source>
        <dbReference type="Proteomes" id="UP001388673"/>
    </source>
</evidence>
<evidence type="ECO:0000256" key="1">
    <source>
        <dbReference type="SAM" id="Phobius"/>
    </source>
</evidence>
<dbReference type="EMBL" id="JBCAWK010000006">
    <property type="protein sequence ID" value="KAK8854847.1"/>
    <property type="molecule type" value="Genomic_DNA"/>
</dbReference>
<protein>
    <submittedName>
        <fullName evidence="2">Uncharacterized protein</fullName>
    </submittedName>
</protein>
<feature type="transmembrane region" description="Helical" evidence="1">
    <location>
        <begin position="6"/>
        <end position="23"/>
    </location>
</feature>
<gene>
    <name evidence="2" type="ORF">IAR55_003586</name>
</gene>
<keyword evidence="1" id="KW-1133">Transmembrane helix</keyword>
<name>A0AAW0YZF9_9TREE</name>
<keyword evidence="1" id="KW-0812">Transmembrane</keyword>